<dbReference type="EMBL" id="JABEZZ010000013">
    <property type="protein sequence ID" value="MBA0602644.1"/>
    <property type="molecule type" value="Genomic_DNA"/>
</dbReference>
<proteinExistence type="predicted"/>
<organism evidence="1 2">
    <name type="scientific">Gossypium raimondii</name>
    <name type="common">Peruvian cotton</name>
    <name type="synonym">Gossypium klotzschianum subsp. raimondii</name>
    <dbReference type="NCBI Taxonomy" id="29730"/>
    <lineage>
        <taxon>Eukaryota</taxon>
        <taxon>Viridiplantae</taxon>
        <taxon>Streptophyta</taxon>
        <taxon>Embryophyta</taxon>
        <taxon>Tracheophyta</taxon>
        <taxon>Spermatophyta</taxon>
        <taxon>Magnoliopsida</taxon>
        <taxon>eudicotyledons</taxon>
        <taxon>Gunneridae</taxon>
        <taxon>Pentapetalae</taxon>
        <taxon>rosids</taxon>
        <taxon>malvids</taxon>
        <taxon>Malvales</taxon>
        <taxon>Malvaceae</taxon>
        <taxon>Malvoideae</taxon>
        <taxon>Gossypium</taxon>
    </lineage>
</organism>
<gene>
    <name evidence="1" type="ORF">Gorai_002817</name>
</gene>
<dbReference type="Proteomes" id="UP000593578">
    <property type="component" value="Unassembled WGS sequence"/>
</dbReference>
<accession>A0A7J8QM34</accession>
<comment type="caution">
    <text evidence="1">The sequence shown here is derived from an EMBL/GenBank/DDBJ whole genome shotgun (WGS) entry which is preliminary data.</text>
</comment>
<dbReference type="AlphaFoldDB" id="A0A7J8QM34"/>
<evidence type="ECO:0000313" key="1">
    <source>
        <dbReference type="EMBL" id="MBA0602644.1"/>
    </source>
</evidence>
<protein>
    <submittedName>
        <fullName evidence="1">Uncharacterized protein</fullName>
    </submittedName>
</protein>
<evidence type="ECO:0000313" key="2">
    <source>
        <dbReference type="Proteomes" id="UP000593578"/>
    </source>
</evidence>
<name>A0A7J8QM34_GOSRA</name>
<sequence length="87" mass="9982">MLNMLLYVDTGYQYEIGERGGDGDEKGQFIHAVIESRKSRRVDGRIEGKDGEVMVLEWSPLEGSPTVNNRWRNRGLDRVVNDGWFLP</sequence>
<reference evidence="1 2" key="1">
    <citation type="journal article" date="2019" name="Genome Biol. Evol.">
        <title>Insights into the evolution of the New World diploid cottons (Gossypium, subgenus Houzingenia) based on genome sequencing.</title>
        <authorList>
            <person name="Grover C.E."/>
            <person name="Arick M.A. 2nd"/>
            <person name="Thrash A."/>
            <person name="Conover J.L."/>
            <person name="Sanders W.S."/>
            <person name="Peterson D.G."/>
            <person name="Frelichowski J.E."/>
            <person name="Scheffler J.A."/>
            <person name="Scheffler B.E."/>
            <person name="Wendel J.F."/>
        </authorList>
    </citation>
    <scope>NUCLEOTIDE SEQUENCE [LARGE SCALE GENOMIC DNA]</scope>
    <source>
        <strain evidence="1">8</strain>
        <tissue evidence="1">Leaf</tissue>
    </source>
</reference>